<dbReference type="Pfam" id="PF12697">
    <property type="entry name" value="Abhydrolase_6"/>
    <property type="match status" value="1"/>
</dbReference>
<feature type="chain" id="PRO_5024822979" evidence="1">
    <location>
        <begin position="24"/>
        <end position="395"/>
    </location>
</feature>
<comment type="caution">
    <text evidence="3">The sequence shown here is derived from an EMBL/GenBank/DDBJ whole genome shotgun (WGS) entry which is preliminary data.</text>
</comment>
<dbReference type="CDD" id="cd12809">
    <property type="entry name" value="Esterase_713_like-2"/>
    <property type="match status" value="1"/>
</dbReference>
<dbReference type="Proteomes" id="UP000325902">
    <property type="component" value="Unassembled WGS sequence"/>
</dbReference>
<name>A0A5N5CVE1_9PEZI</name>
<evidence type="ECO:0000256" key="1">
    <source>
        <dbReference type="SAM" id="SignalP"/>
    </source>
</evidence>
<evidence type="ECO:0000313" key="3">
    <source>
        <dbReference type="EMBL" id="KAB2569314.1"/>
    </source>
</evidence>
<keyword evidence="4" id="KW-1185">Reference proteome</keyword>
<dbReference type="PANTHER" id="PTHR43194:SF4">
    <property type="entry name" value="AB HYDROLASE-1 DOMAIN-CONTAINING PROTEIN"/>
    <property type="match status" value="1"/>
</dbReference>
<dbReference type="OrthoDB" id="9978720at2759"/>
<organism evidence="3 4">
    <name type="scientific">Lasiodiplodia theobromae</name>
    <dbReference type="NCBI Taxonomy" id="45133"/>
    <lineage>
        <taxon>Eukaryota</taxon>
        <taxon>Fungi</taxon>
        <taxon>Dikarya</taxon>
        <taxon>Ascomycota</taxon>
        <taxon>Pezizomycotina</taxon>
        <taxon>Dothideomycetes</taxon>
        <taxon>Dothideomycetes incertae sedis</taxon>
        <taxon>Botryosphaeriales</taxon>
        <taxon>Botryosphaeriaceae</taxon>
        <taxon>Lasiodiplodia</taxon>
    </lineage>
</organism>
<feature type="domain" description="AB hydrolase-1" evidence="2">
    <location>
        <begin position="87"/>
        <end position="374"/>
    </location>
</feature>
<evidence type="ECO:0000259" key="2">
    <source>
        <dbReference type="Pfam" id="PF12697"/>
    </source>
</evidence>
<feature type="signal peptide" evidence="1">
    <location>
        <begin position="1"/>
        <end position="23"/>
    </location>
</feature>
<dbReference type="InterPro" id="IPR050228">
    <property type="entry name" value="Carboxylesterase_BioH"/>
</dbReference>
<dbReference type="SUPFAM" id="SSF53474">
    <property type="entry name" value="alpha/beta-Hydrolases"/>
    <property type="match status" value="1"/>
</dbReference>
<keyword evidence="1" id="KW-0732">Signal</keyword>
<dbReference type="AlphaFoldDB" id="A0A5N5CVE1"/>
<dbReference type="EMBL" id="VCHE01000203">
    <property type="protein sequence ID" value="KAB2569314.1"/>
    <property type="molecule type" value="Genomic_DNA"/>
</dbReference>
<proteinExistence type="predicted"/>
<accession>A0A5N5CVE1</accession>
<sequence length="395" mass="42597">MVRFNGVVSTLLSGSVLLGSSLAAGTSNCEGVNAISPACKSNESLHYRDFFYVGGRYVNTSSGNLTFDQIYVEKLTPAAGVKQPNPMVFFHGGGATGTTWLNTPDNRKGFASYFLDQGYQVYLLDQTSVGRATEEDLEHFPMRFGSSAEISQKGFTAPEITNAYPQSQNHTQWPGTGLRGDPYFDAFQASLMPLTTNLTAQELSMRASGCALLELIGPSYLVSHSIGALYPILLSNDCPQLVAGNINLEPTTIPFQSYTGNATSAVGQTSARPWGLSNTHIDYEPAIASADELETVSVGEDTIALRSCLMQVEPARKLPKIASVPYVALTGEASPHITYDHCIIGYLEQAGGKPEWIKLGEIGIHGNGHFGFLELNNMEIAAVVHDWIQKRTVTA</sequence>
<gene>
    <name evidence="3" type="ORF">DBV05_g12020</name>
</gene>
<protein>
    <submittedName>
        <fullName evidence="3">Putative secreted lipprotein</fullName>
    </submittedName>
</protein>
<evidence type="ECO:0000313" key="4">
    <source>
        <dbReference type="Proteomes" id="UP000325902"/>
    </source>
</evidence>
<dbReference type="Gene3D" id="3.40.50.1820">
    <property type="entry name" value="alpha/beta hydrolase"/>
    <property type="match status" value="1"/>
</dbReference>
<reference evidence="3 4" key="1">
    <citation type="journal article" date="2019" name="Sci. Rep.">
        <title>A multi-omics analysis of the grapevine pathogen Lasiodiplodia theobromae reveals that temperature affects the expression of virulence- and pathogenicity-related genes.</title>
        <authorList>
            <person name="Felix C."/>
            <person name="Meneses R."/>
            <person name="Goncalves M.F.M."/>
            <person name="Tilleman L."/>
            <person name="Duarte A.S."/>
            <person name="Jorrin-Novo J.V."/>
            <person name="Van de Peer Y."/>
            <person name="Deforce D."/>
            <person name="Van Nieuwerburgh F."/>
            <person name="Esteves A.C."/>
            <person name="Alves A."/>
        </authorList>
    </citation>
    <scope>NUCLEOTIDE SEQUENCE [LARGE SCALE GENOMIC DNA]</scope>
    <source>
        <strain evidence="3 4">LA-SOL3</strain>
    </source>
</reference>
<dbReference type="InterPro" id="IPR000073">
    <property type="entry name" value="AB_hydrolase_1"/>
</dbReference>
<dbReference type="PANTHER" id="PTHR43194">
    <property type="entry name" value="HYDROLASE ALPHA/BETA FOLD FAMILY"/>
    <property type="match status" value="1"/>
</dbReference>
<dbReference type="InterPro" id="IPR029058">
    <property type="entry name" value="AB_hydrolase_fold"/>
</dbReference>